<accession>A0AAV4N0P1</accession>
<dbReference type="Proteomes" id="UP001054945">
    <property type="component" value="Unassembled WGS sequence"/>
</dbReference>
<name>A0AAV4N0P1_CAEEX</name>
<protein>
    <submittedName>
        <fullName evidence="1">Uncharacterized protein</fullName>
    </submittedName>
</protein>
<gene>
    <name evidence="1" type="ORF">CEXT_116091</name>
</gene>
<proteinExistence type="predicted"/>
<sequence length="78" mass="8417">MVCEGWRRRESVLPEVSADVRGEEAVDHGVGGAVEGSQALDERRHGEGGLALRDLAVHLEQVVHEVGAPAQDEDCKDM</sequence>
<evidence type="ECO:0000313" key="1">
    <source>
        <dbReference type="EMBL" id="GIX78038.1"/>
    </source>
</evidence>
<reference evidence="1 2" key="1">
    <citation type="submission" date="2021-06" db="EMBL/GenBank/DDBJ databases">
        <title>Caerostris extrusa draft genome.</title>
        <authorList>
            <person name="Kono N."/>
            <person name="Arakawa K."/>
        </authorList>
    </citation>
    <scope>NUCLEOTIDE SEQUENCE [LARGE SCALE GENOMIC DNA]</scope>
</reference>
<organism evidence="1 2">
    <name type="scientific">Caerostris extrusa</name>
    <name type="common">Bark spider</name>
    <name type="synonym">Caerostris bankana</name>
    <dbReference type="NCBI Taxonomy" id="172846"/>
    <lineage>
        <taxon>Eukaryota</taxon>
        <taxon>Metazoa</taxon>
        <taxon>Ecdysozoa</taxon>
        <taxon>Arthropoda</taxon>
        <taxon>Chelicerata</taxon>
        <taxon>Arachnida</taxon>
        <taxon>Araneae</taxon>
        <taxon>Araneomorphae</taxon>
        <taxon>Entelegynae</taxon>
        <taxon>Araneoidea</taxon>
        <taxon>Araneidae</taxon>
        <taxon>Caerostris</taxon>
    </lineage>
</organism>
<comment type="caution">
    <text evidence="1">The sequence shown here is derived from an EMBL/GenBank/DDBJ whole genome shotgun (WGS) entry which is preliminary data.</text>
</comment>
<keyword evidence="2" id="KW-1185">Reference proteome</keyword>
<dbReference type="AlphaFoldDB" id="A0AAV4N0P1"/>
<evidence type="ECO:0000313" key="2">
    <source>
        <dbReference type="Proteomes" id="UP001054945"/>
    </source>
</evidence>
<dbReference type="EMBL" id="BPLR01002812">
    <property type="protein sequence ID" value="GIX78038.1"/>
    <property type="molecule type" value="Genomic_DNA"/>
</dbReference>